<evidence type="ECO:0000256" key="3">
    <source>
        <dbReference type="ARBA" id="ARBA00022729"/>
    </source>
</evidence>
<comment type="caution">
    <text evidence="8">The sequence shown here is derived from an EMBL/GenBank/DDBJ whole genome shotgun (WGS) entry which is preliminary data.</text>
</comment>
<dbReference type="EMBL" id="JBHUMA010000006">
    <property type="protein sequence ID" value="MFD2599252.1"/>
    <property type="molecule type" value="Genomic_DNA"/>
</dbReference>
<dbReference type="Proteomes" id="UP001597393">
    <property type="component" value="Unassembled WGS sequence"/>
</dbReference>
<organism evidence="8 9">
    <name type="scientific">Sphingobacterium corticis</name>
    <dbReference type="NCBI Taxonomy" id="1812823"/>
    <lineage>
        <taxon>Bacteria</taxon>
        <taxon>Pseudomonadati</taxon>
        <taxon>Bacteroidota</taxon>
        <taxon>Sphingobacteriia</taxon>
        <taxon>Sphingobacteriales</taxon>
        <taxon>Sphingobacteriaceae</taxon>
        <taxon>Sphingobacterium</taxon>
    </lineage>
</organism>
<feature type="domain" description="RagB/SusD" evidence="6">
    <location>
        <begin position="374"/>
        <end position="594"/>
    </location>
</feature>
<evidence type="ECO:0000256" key="1">
    <source>
        <dbReference type="ARBA" id="ARBA00004442"/>
    </source>
</evidence>
<name>A0ABW5NLW9_9SPHI</name>
<dbReference type="Pfam" id="PF07980">
    <property type="entry name" value="SusD_RagB"/>
    <property type="match status" value="1"/>
</dbReference>
<dbReference type="Pfam" id="PF14322">
    <property type="entry name" value="SusD-like_3"/>
    <property type="match status" value="1"/>
</dbReference>
<gene>
    <name evidence="8" type="ORF">ACFSQ3_09830</name>
</gene>
<evidence type="ECO:0000256" key="4">
    <source>
        <dbReference type="ARBA" id="ARBA00023136"/>
    </source>
</evidence>
<dbReference type="RefSeq" id="WP_380869378.1">
    <property type="nucleotide sequence ID" value="NZ_JBHUMA010000006.1"/>
</dbReference>
<keyword evidence="9" id="KW-1185">Reference proteome</keyword>
<evidence type="ECO:0000259" key="7">
    <source>
        <dbReference type="Pfam" id="PF14322"/>
    </source>
</evidence>
<dbReference type="InterPro" id="IPR033985">
    <property type="entry name" value="SusD-like_N"/>
</dbReference>
<protein>
    <submittedName>
        <fullName evidence="8">RagB/SusD family nutrient uptake outer membrane protein</fullName>
    </submittedName>
</protein>
<dbReference type="InterPro" id="IPR012944">
    <property type="entry name" value="SusD_RagB_dom"/>
</dbReference>
<evidence type="ECO:0000259" key="6">
    <source>
        <dbReference type="Pfam" id="PF07980"/>
    </source>
</evidence>
<proteinExistence type="inferred from homology"/>
<evidence type="ECO:0000256" key="2">
    <source>
        <dbReference type="ARBA" id="ARBA00006275"/>
    </source>
</evidence>
<dbReference type="SUPFAM" id="SSF48452">
    <property type="entry name" value="TPR-like"/>
    <property type="match status" value="1"/>
</dbReference>
<evidence type="ECO:0000256" key="5">
    <source>
        <dbReference type="ARBA" id="ARBA00023237"/>
    </source>
</evidence>
<comment type="similarity">
    <text evidence="2">Belongs to the SusD family.</text>
</comment>
<sequence length="615" mass="69531">MKILSKYCIFSGLALLGAMQSCKRSFLEPKPLSIYTPDETFQSAAALWATVVSCERNARMEFMGDGAPIVTELIYSDIAVSGSTDKPGPAIDLNQAITPDGQLNNLEYENRIEWYWLEQFRGIRYANTTIHYIDVPQDYTDEAEKNHLLGAAYFHRALRYYRLVHQFGDVPAVFFMATEPKLDFYSTKREVILEQLKTDLEFAQEWVPDNVNKGQVTKGAVGHLLTKVNLALGYFDDAIESANKVINGGTYSLMTSRFGSTQSDANRNVIWDLHRPQNKSLANNREALFLVIDRINLDGNQDGGVQSMRNGMPFWSNAGIVTPAGNRAMSDQPNVEFPMVMQYGRGIGRIRPTWHSQHGLWTDSTDLRHAPGNWMRMEDLVYNAPTLKGSDPNYGKPLQMRNAQGGLLTTDTIRFWFDWPHYKLFVEDPQRVQPAGGNSDWYVFRLAETLLLRAEAYVWKGDFASAVSDINTVRARANAAPMSVSEVNIGTVLDERARELYYEEPRKTELTRISYIFAKTGIASDEGKTYSLANFSESNYFYDRVMAKSDFYNKGVKTNFGIEYRMSPYHVLWPIPISAINGNPKGNINQNIGYLGSETNVEALDYVIDKADGEE</sequence>
<evidence type="ECO:0000313" key="8">
    <source>
        <dbReference type="EMBL" id="MFD2599252.1"/>
    </source>
</evidence>
<keyword evidence="5" id="KW-0998">Cell outer membrane</keyword>
<keyword evidence="4" id="KW-0472">Membrane</keyword>
<feature type="domain" description="SusD-like N-terminal" evidence="7">
    <location>
        <begin position="108"/>
        <end position="229"/>
    </location>
</feature>
<accession>A0ABW5NLW9</accession>
<keyword evidence="3" id="KW-0732">Signal</keyword>
<dbReference type="Gene3D" id="1.25.40.390">
    <property type="match status" value="1"/>
</dbReference>
<dbReference type="InterPro" id="IPR011990">
    <property type="entry name" value="TPR-like_helical_dom_sf"/>
</dbReference>
<dbReference type="PROSITE" id="PS51257">
    <property type="entry name" value="PROKAR_LIPOPROTEIN"/>
    <property type="match status" value="1"/>
</dbReference>
<reference evidence="9" key="1">
    <citation type="journal article" date="2019" name="Int. J. Syst. Evol. Microbiol.">
        <title>The Global Catalogue of Microorganisms (GCM) 10K type strain sequencing project: providing services to taxonomists for standard genome sequencing and annotation.</title>
        <authorList>
            <consortium name="The Broad Institute Genomics Platform"/>
            <consortium name="The Broad Institute Genome Sequencing Center for Infectious Disease"/>
            <person name="Wu L."/>
            <person name="Ma J."/>
        </authorList>
    </citation>
    <scope>NUCLEOTIDE SEQUENCE [LARGE SCALE GENOMIC DNA]</scope>
    <source>
        <strain evidence="9">KCTC 42248</strain>
    </source>
</reference>
<comment type="subcellular location">
    <subcellularLocation>
        <location evidence="1">Cell outer membrane</location>
    </subcellularLocation>
</comment>
<evidence type="ECO:0000313" key="9">
    <source>
        <dbReference type="Proteomes" id="UP001597393"/>
    </source>
</evidence>